<gene>
    <name evidence="1" type="ORF">Sangu_2662300</name>
</gene>
<accession>A0AAW2J1S4</accession>
<organism evidence="1">
    <name type="scientific">Sesamum angustifolium</name>
    <dbReference type="NCBI Taxonomy" id="2727405"/>
    <lineage>
        <taxon>Eukaryota</taxon>
        <taxon>Viridiplantae</taxon>
        <taxon>Streptophyta</taxon>
        <taxon>Embryophyta</taxon>
        <taxon>Tracheophyta</taxon>
        <taxon>Spermatophyta</taxon>
        <taxon>Magnoliopsida</taxon>
        <taxon>eudicotyledons</taxon>
        <taxon>Gunneridae</taxon>
        <taxon>Pentapetalae</taxon>
        <taxon>asterids</taxon>
        <taxon>lamiids</taxon>
        <taxon>Lamiales</taxon>
        <taxon>Pedaliaceae</taxon>
        <taxon>Sesamum</taxon>
    </lineage>
</organism>
<name>A0AAW2J1S4_9LAMI</name>
<dbReference type="AlphaFoldDB" id="A0AAW2J1S4"/>
<sequence>MNSSFFEGIPSSFIPLNELALNFAGLEGVLVTPEGSIGSVNGISKFDLPKADAVLNGDLQLISENDHPSIKTPSNRLKVVLSAIMGKSPPVEDVLE</sequence>
<proteinExistence type="predicted"/>
<evidence type="ECO:0000313" key="1">
    <source>
        <dbReference type="EMBL" id="KAL0288347.1"/>
    </source>
</evidence>
<reference evidence="1" key="1">
    <citation type="submission" date="2020-06" db="EMBL/GenBank/DDBJ databases">
        <authorList>
            <person name="Li T."/>
            <person name="Hu X."/>
            <person name="Zhang T."/>
            <person name="Song X."/>
            <person name="Zhang H."/>
            <person name="Dai N."/>
            <person name="Sheng W."/>
            <person name="Hou X."/>
            <person name="Wei L."/>
        </authorList>
    </citation>
    <scope>NUCLEOTIDE SEQUENCE</scope>
    <source>
        <strain evidence="1">G01</strain>
        <tissue evidence="1">Leaf</tissue>
    </source>
</reference>
<protein>
    <submittedName>
        <fullName evidence="1">Uncharacterized protein</fullName>
    </submittedName>
</protein>
<comment type="caution">
    <text evidence="1">The sequence shown here is derived from an EMBL/GenBank/DDBJ whole genome shotgun (WGS) entry which is preliminary data.</text>
</comment>
<dbReference type="EMBL" id="JACGWK010001450">
    <property type="protein sequence ID" value="KAL0288347.1"/>
    <property type="molecule type" value="Genomic_DNA"/>
</dbReference>
<reference evidence="1" key="2">
    <citation type="journal article" date="2024" name="Plant">
        <title>Genomic evolution and insights into agronomic trait innovations of Sesamum species.</title>
        <authorList>
            <person name="Miao H."/>
            <person name="Wang L."/>
            <person name="Qu L."/>
            <person name="Liu H."/>
            <person name="Sun Y."/>
            <person name="Le M."/>
            <person name="Wang Q."/>
            <person name="Wei S."/>
            <person name="Zheng Y."/>
            <person name="Lin W."/>
            <person name="Duan Y."/>
            <person name="Cao H."/>
            <person name="Xiong S."/>
            <person name="Wang X."/>
            <person name="Wei L."/>
            <person name="Li C."/>
            <person name="Ma Q."/>
            <person name="Ju M."/>
            <person name="Zhao R."/>
            <person name="Li G."/>
            <person name="Mu C."/>
            <person name="Tian Q."/>
            <person name="Mei H."/>
            <person name="Zhang T."/>
            <person name="Gao T."/>
            <person name="Zhang H."/>
        </authorList>
    </citation>
    <scope>NUCLEOTIDE SEQUENCE</scope>
    <source>
        <strain evidence="1">G01</strain>
    </source>
</reference>